<name>A0ABR1Q8Y6_9PEZI</name>
<evidence type="ECO:0000313" key="1">
    <source>
        <dbReference type="EMBL" id="KAK7948993.1"/>
    </source>
</evidence>
<dbReference type="Proteomes" id="UP001391051">
    <property type="component" value="Unassembled WGS sequence"/>
</dbReference>
<proteinExistence type="predicted"/>
<organism evidence="1 2">
    <name type="scientific">Apiospora aurea</name>
    <dbReference type="NCBI Taxonomy" id="335848"/>
    <lineage>
        <taxon>Eukaryota</taxon>
        <taxon>Fungi</taxon>
        <taxon>Dikarya</taxon>
        <taxon>Ascomycota</taxon>
        <taxon>Pezizomycotina</taxon>
        <taxon>Sordariomycetes</taxon>
        <taxon>Xylariomycetidae</taxon>
        <taxon>Amphisphaeriales</taxon>
        <taxon>Apiosporaceae</taxon>
        <taxon>Apiospora</taxon>
    </lineage>
</organism>
<dbReference type="RefSeq" id="XP_066698499.1">
    <property type="nucleotide sequence ID" value="XM_066846101.1"/>
</dbReference>
<gene>
    <name evidence="1" type="ORF">PG986_009879</name>
</gene>
<comment type="caution">
    <text evidence="1">The sequence shown here is derived from an EMBL/GenBank/DDBJ whole genome shotgun (WGS) entry which is preliminary data.</text>
</comment>
<dbReference type="EMBL" id="JAQQWE010000006">
    <property type="protein sequence ID" value="KAK7948993.1"/>
    <property type="molecule type" value="Genomic_DNA"/>
</dbReference>
<dbReference type="GeneID" id="92079163"/>
<protein>
    <submittedName>
        <fullName evidence="1">Uncharacterized protein</fullName>
    </submittedName>
</protein>
<keyword evidence="2" id="KW-1185">Reference proteome</keyword>
<accession>A0ABR1Q8Y6</accession>
<reference evidence="1 2" key="1">
    <citation type="submission" date="2023-01" db="EMBL/GenBank/DDBJ databases">
        <title>Analysis of 21 Apiospora genomes using comparative genomics revels a genus with tremendous synthesis potential of carbohydrate active enzymes and secondary metabolites.</title>
        <authorList>
            <person name="Sorensen T."/>
        </authorList>
    </citation>
    <scope>NUCLEOTIDE SEQUENCE [LARGE SCALE GENOMIC DNA]</scope>
    <source>
        <strain evidence="1 2">CBS 24483</strain>
    </source>
</reference>
<evidence type="ECO:0000313" key="2">
    <source>
        <dbReference type="Proteomes" id="UP001391051"/>
    </source>
</evidence>
<sequence>MLVRRIWKVVAGVEPEPLPADPPVVDVRGVARVLVWAALYPRSDRRGEAALLGRPRGRTGIRKCAGVACGREEGVGRDPTVEGRFGQGFTDGYAPCGGAAVGCG</sequence>